<feature type="compositionally biased region" description="Basic and acidic residues" evidence="7">
    <location>
        <begin position="73"/>
        <end position="89"/>
    </location>
</feature>
<keyword evidence="10" id="KW-1185">Reference proteome</keyword>
<dbReference type="GO" id="GO:0043036">
    <property type="term" value="C:starch grain"/>
    <property type="evidence" value="ECO:0007669"/>
    <property type="project" value="TreeGrafter"/>
</dbReference>
<dbReference type="EMBL" id="CP097502">
    <property type="protein sequence ID" value="URD75019.1"/>
    <property type="molecule type" value="Genomic_DNA"/>
</dbReference>
<evidence type="ECO:0000256" key="4">
    <source>
        <dbReference type="ARBA" id="ARBA00022837"/>
    </source>
</evidence>
<name>A0A9E7EDA5_9LILI</name>
<feature type="region of interest" description="Disordered" evidence="7">
    <location>
        <begin position="73"/>
        <end position="100"/>
    </location>
</feature>
<dbReference type="Gene3D" id="1.10.238.10">
    <property type="entry name" value="EF-hand"/>
    <property type="match status" value="2"/>
</dbReference>
<dbReference type="PANTHER" id="PTHR34113">
    <property type="entry name" value="INACTIVE PURPLE ACID PHOSPHATASE-LIKE PROTEIN"/>
    <property type="match status" value="1"/>
</dbReference>
<dbReference type="AlphaFoldDB" id="A0A9E7EDA5"/>
<feature type="region of interest" description="Disordered" evidence="7">
    <location>
        <begin position="178"/>
        <end position="202"/>
    </location>
</feature>
<keyword evidence="2" id="KW-0150">Chloroplast</keyword>
<feature type="domain" description="EF-hand" evidence="8">
    <location>
        <begin position="681"/>
        <end position="713"/>
    </location>
</feature>
<dbReference type="GO" id="GO:2000904">
    <property type="term" value="P:regulation of starch metabolic process"/>
    <property type="evidence" value="ECO:0007669"/>
    <property type="project" value="TreeGrafter"/>
</dbReference>
<feature type="compositionally biased region" description="Basic and acidic residues" evidence="7">
    <location>
        <begin position="146"/>
        <end position="163"/>
    </location>
</feature>
<keyword evidence="5" id="KW-0809">Transit peptide</keyword>
<dbReference type="InterPro" id="IPR052495">
    <property type="entry name" value="Alpha-glucan_binding_chloro"/>
</dbReference>
<evidence type="ECO:0000313" key="9">
    <source>
        <dbReference type="EMBL" id="URD75019.1"/>
    </source>
</evidence>
<dbReference type="PANTHER" id="PTHR34113:SF2">
    <property type="entry name" value="PROTEIN LIKE EARLY STARVATION, CHLOROPLASTIC"/>
    <property type="match status" value="1"/>
</dbReference>
<accession>A0A9E7EDA5</accession>
<feature type="region of interest" description="Disordered" evidence="7">
    <location>
        <begin position="144"/>
        <end position="163"/>
    </location>
</feature>
<dbReference type="InterPro" id="IPR002048">
    <property type="entry name" value="EF_hand_dom"/>
</dbReference>
<dbReference type="OrthoDB" id="343842at2759"/>
<dbReference type="PROSITE" id="PS00018">
    <property type="entry name" value="EF_HAND_1"/>
    <property type="match status" value="3"/>
</dbReference>
<reference evidence="9" key="1">
    <citation type="submission" date="2022-05" db="EMBL/GenBank/DDBJ databases">
        <title>The Musa troglodytarum L. genome provides insights into the mechanism of non-climacteric behaviour and enrichment of carotenoids.</title>
        <authorList>
            <person name="Wang J."/>
        </authorList>
    </citation>
    <scope>NUCLEOTIDE SEQUENCE</scope>
    <source>
        <tissue evidence="9">Leaf</tissue>
    </source>
</reference>
<dbReference type="GO" id="GO:2001070">
    <property type="term" value="F:starch binding"/>
    <property type="evidence" value="ECO:0007669"/>
    <property type="project" value="TreeGrafter"/>
</dbReference>
<dbReference type="GO" id="GO:0005509">
    <property type="term" value="F:calcium ion binding"/>
    <property type="evidence" value="ECO:0007669"/>
    <property type="project" value="InterPro"/>
</dbReference>
<evidence type="ECO:0000313" key="10">
    <source>
        <dbReference type="Proteomes" id="UP001055439"/>
    </source>
</evidence>
<dbReference type="InterPro" id="IPR018247">
    <property type="entry name" value="EF_Hand_1_Ca_BS"/>
</dbReference>
<evidence type="ECO:0000259" key="8">
    <source>
        <dbReference type="PROSITE" id="PS50222"/>
    </source>
</evidence>
<evidence type="ECO:0000256" key="3">
    <source>
        <dbReference type="ARBA" id="ARBA00022640"/>
    </source>
</evidence>
<dbReference type="Pfam" id="PF13499">
    <property type="entry name" value="EF-hand_7"/>
    <property type="match status" value="2"/>
</dbReference>
<comment type="similarity">
    <text evidence="6">Belongs to the ESV1 family.</text>
</comment>
<gene>
    <name evidence="9" type="ORF">MUK42_09751</name>
</gene>
<dbReference type="CDD" id="cd00051">
    <property type="entry name" value="EFh"/>
    <property type="match status" value="2"/>
</dbReference>
<keyword evidence="4" id="KW-0106">Calcium</keyword>
<feature type="domain" description="EF-hand" evidence="8">
    <location>
        <begin position="645"/>
        <end position="680"/>
    </location>
</feature>
<sequence>MVVICEEAFRSPFPRTPLSQFLKMSAAQFSSSCACAGPRGPLLPPPRRGGGRSRCFAAPSGDSYLDMWKKAMERERRAQQARGTRDGGEGGKSPSLEAKTERFNQLLQVPAEERDSVQRLQVMDRAAAAFAAARAILDDSPVARSTIDRSERPEVSRAKPGLQHEDSFLYQSVTLQNGPPGPDFWSRSPPSDTKREPIEASTGLRSAPKLLSQTYPSNLVIEKEKTIEFLAIPMESTLFGCKHNPPHPPLQSLVEVDKVGKKTTLNASIAAEEKMCSQLFSGQATEAAEALSKSTGASEYGMDLGGSQWWRETGIEERPDGVVCKWTLARGVSADETVEWEDKFWEAADQYDYKELGSEKSGRDASGNVWREYWKESMWQDMSRGIIHMENTADKWGKNGKGDEWQEKWWEHYDSSGYAEKWAHKWCSIEPKTPLEAGHAHVWHERWGEKYDGNGGSMKYTDKWAERSEGDGWSKWGDKWDEHFDSTGHGVKQGETWWEGRHGERWNRTWGERHNGSGWVHKYGKSSNGEHWDTHVQQETWYERFPHYGFEHCFENCVQLRAVCRPLDTLKCQCSNGSHAVHMIGCITLEELATVIRPLCHNPTEQELQDMIREVDVNGNGTIEFNEFFNLMAWKMKVDLLVEAEAEEEMREAFKVFDKDQNGYISANELMSVMINLGEEVTNDEVMEMIREADINGDGQVDFYEFSKMMMAV</sequence>
<dbReference type="PROSITE" id="PS50222">
    <property type="entry name" value="EF_HAND_2"/>
    <property type="match status" value="3"/>
</dbReference>
<evidence type="ECO:0000256" key="5">
    <source>
        <dbReference type="ARBA" id="ARBA00022946"/>
    </source>
</evidence>
<dbReference type="GO" id="GO:0005982">
    <property type="term" value="P:starch metabolic process"/>
    <property type="evidence" value="ECO:0007669"/>
    <property type="project" value="TreeGrafter"/>
</dbReference>
<keyword evidence="3" id="KW-0934">Plastid</keyword>
<dbReference type="InterPro" id="IPR011992">
    <property type="entry name" value="EF-hand-dom_pair"/>
</dbReference>
<protein>
    <recommendedName>
        <fullName evidence="8">EF-hand domain-containing protein</fullName>
    </recommendedName>
</protein>
<evidence type="ECO:0000256" key="2">
    <source>
        <dbReference type="ARBA" id="ARBA00022528"/>
    </source>
</evidence>
<dbReference type="FunFam" id="1.10.238.10:FF:000001">
    <property type="entry name" value="Calmodulin 1"/>
    <property type="match status" value="1"/>
</dbReference>
<dbReference type="SMART" id="SM00054">
    <property type="entry name" value="EFh"/>
    <property type="match status" value="3"/>
</dbReference>
<organism evidence="9 10">
    <name type="scientific">Musa troglodytarum</name>
    <name type="common">fe'i banana</name>
    <dbReference type="NCBI Taxonomy" id="320322"/>
    <lineage>
        <taxon>Eukaryota</taxon>
        <taxon>Viridiplantae</taxon>
        <taxon>Streptophyta</taxon>
        <taxon>Embryophyta</taxon>
        <taxon>Tracheophyta</taxon>
        <taxon>Spermatophyta</taxon>
        <taxon>Magnoliopsida</taxon>
        <taxon>Liliopsida</taxon>
        <taxon>Zingiberales</taxon>
        <taxon>Musaceae</taxon>
        <taxon>Musa</taxon>
    </lineage>
</organism>
<dbReference type="SUPFAM" id="SSF47473">
    <property type="entry name" value="EF-hand"/>
    <property type="match status" value="1"/>
</dbReference>
<feature type="domain" description="EF-hand" evidence="8">
    <location>
        <begin position="603"/>
        <end position="638"/>
    </location>
</feature>
<evidence type="ECO:0000256" key="1">
    <source>
        <dbReference type="ARBA" id="ARBA00004470"/>
    </source>
</evidence>
<dbReference type="Proteomes" id="UP001055439">
    <property type="component" value="Chromosome 1"/>
</dbReference>
<proteinExistence type="inferred from homology"/>
<dbReference type="GO" id="GO:0009570">
    <property type="term" value="C:chloroplast stroma"/>
    <property type="evidence" value="ECO:0007669"/>
    <property type="project" value="UniProtKB-SubCell"/>
</dbReference>
<comment type="subcellular location">
    <subcellularLocation>
        <location evidence="1">Plastid</location>
        <location evidence="1">Chloroplast stroma</location>
    </subcellularLocation>
</comment>
<evidence type="ECO:0000256" key="6">
    <source>
        <dbReference type="ARBA" id="ARBA00038237"/>
    </source>
</evidence>
<evidence type="ECO:0000256" key="7">
    <source>
        <dbReference type="SAM" id="MobiDB-lite"/>
    </source>
</evidence>